<evidence type="ECO:0000313" key="2">
    <source>
        <dbReference type="EMBL" id="VFT98164.1"/>
    </source>
</evidence>
<dbReference type="Proteomes" id="UP000332933">
    <property type="component" value="Unassembled WGS sequence"/>
</dbReference>
<keyword evidence="3" id="KW-1185">Reference proteome</keyword>
<evidence type="ECO:0000313" key="1">
    <source>
        <dbReference type="EMBL" id="KAF0686652.1"/>
    </source>
</evidence>
<sequence length="630" mass="69141">MTLPFHMQLLDHALVRFGRVISFQIIVTARSTPTMSGTSKIKPTPLRRLAQIIHHWFKPKSHPLARDDLDNNEEDAPRSASVPCCHVTSKGSCMATMPQPTSIGPPPQVRLICSISTAHAVIHCTRVDIASIDAAVVALSHPARESPTDHHGRGLTVLCDREPPYICWLSDMEVTQLATSYLLHDHGGLWLDSICIDWSRDDDVAAQQSLRGALFLAATTYVVGADLRPVLPPPSYFDDPARTQERHFGRVRFWDSAETDDIDALVHAAIDVAARVPGLGEITALIDRPYSLDDSWRVVLILELVAEAVPAATALCHHLVQLTMAPRDDANRRDMAHTVLRIREAVPATQSVRPSEWQLHVFDDIASTTPVQNNLVNDRHRRGATRSDRLVGVWGAPLAAAGLSVDYDHPDVTWMTIATHFPAADFAFFAPRHAPHAPFNGPIEWWHLESCIDFVCGGFLPGFATVPELMMHILQDPMLASSFVSSDSSHDVAAIETDLFVLPMTAPRSYRLAWNADYVAFAWDARLPHRTFHFVASVACLTNSGDEGNQADIDEVDATAAVGPVKKFYALVQRLRALGAPIPAAPAPGFITVVQHIKRQMEATAAAATTRGTATYSPLSSTSEDMSYVR</sequence>
<proteinExistence type="predicted"/>
<reference evidence="2 3" key="1">
    <citation type="submission" date="2019-03" db="EMBL/GenBank/DDBJ databases">
        <authorList>
            <person name="Gaulin E."/>
            <person name="Dumas B."/>
        </authorList>
    </citation>
    <scope>NUCLEOTIDE SEQUENCE [LARGE SCALE GENOMIC DNA]</scope>
    <source>
        <strain evidence="2">CBS 568.67</strain>
    </source>
</reference>
<gene>
    <name evidence="2" type="primary">Aste57867_21494</name>
    <name evidence="1" type="ORF">As57867_021425</name>
    <name evidence="2" type="ORF">ASTE57867_21494</name>
</gene>
<dbReference type="EMBL" id="VJMH01006979">
    <property type="protein sequence ID" value="KAF0686652.1"/>
    <property type="molecule type" value="Genomic_DNA"/>
</dbReference>
<reference evidence="1" key="2">
    <citation type="submission" date="2019-06" db="EMBL/GenBank/DDBJ databases">
        <title>Genomics analysis of Aphanomyces spp. identifies a new class of oomycete effector associated with host adaptation.</title>
        <authorList>
            <person name="Gaulin E."/>
        </authorList>
    </citation>
    <scope>NUCLEOTIDE SEQUENCE</scope>
    <source>
        <strain evidence="1">CBS 578.67</strain>
    </source>
</reference>
<dbReference type="EMBL" id="CAADRA010007005">
    <property type="protein sequence ID" value="VFT98164.1"/>
    <property type="molecule type" value="Genomic_DNA"/>
</dbReference>
<evidence type="ECO:0000313" key="3">
    <source>
        <dbReference type="Proteomes" id="UP000332933"/>
    </source>
</evidence>
<organism evidence="2 3">
    <name type="scientific">Aphanomyces stellatus</name>
    <dbReference type="NCBI Taxonomy" id="120398"/>
    <lineage>
        <taxon>Eukaryota</taxon>
        <taxon>Sar</taxon>
        <taxon>Stramenopiles</taxon>
        <taxon>Oomycota</taxon>
        <taxon>Saprolegniomycetes</taxon>
        <taxon>Saprolegniales</taxon>
        <taxon>Verrucalvaceae</taxon>
        <taxon>Aphanomyces</taxon>
    </lineage>
</organism>
<dbReference type="AlphaFoldDB" id="A0A485LHL7"/>
<accession>A0A485LHL7</accession>
<protein>
    <submittedName>
        <fullName evidence="2">Aste57867_21494 protein</fullName>
    </submittedName>
</protein>
<name>A0A485LHL7_9STRA</name>